<dbReference type="Proteomes" id="UP001165121">
    <property type="component" value="Unassembled WGS sequence"/>
</dbReference>
<sequence length="134" mass="14562">MYKEFKLNFTHPQAVKHESGKGCMLDMSHGEVLRTHQSGLSGSGFWGDLWNGIKKGASSVWGFLKENWRPLTSTALDIGSKYGGPEAVAARETFRQVSGLGMVPASQASPEILAKPIPRRAMKGKGFRLTGKAN</sequence>
<name>A0A9W6YFP4_9STRA</name>
<reference evidence="1" key="1">
    <citation type="submission" date="2023-04" db="EMBL/GenBank/DDBJ databases">
        <title>Phytophthora fragariaefolia NBRC 109709.</title>
        <authorList>
            <person name="Ichikawa N."/>
            <person name="Sato H."/>
            <person name="Tonouchi N."/>
        </authorList>
    </citation>
    <scope>NUCLEOTIDE SEQUENCE</scope>
    <source>
        <strain evidence="1">NBRC 109709</strain>
    </source>
</reference>
<comment type="caution">
    <text evidence="1">The sequence shown here is derived from an EMBL/GenBank/DDBJ whole genome shotgun (WGS) entry which is preliminary data.</text>
</comment>
<proteinExistence type="predicted"/>
<protein>
    <submittedName>
        <fullName evidence="1">Unnamed protein product</fullName>
    </submittedName>
</protein>
<dbReference type="EMBL" id="BSXT01006009">
    <property type="protein sequence ID" value="GMF61688.1"/>
    <property type="molecule type" value="Genomic_DNA"/>
</dbReference>
<organism evidence="1 2">
    <name type="scientific">Phytophthora fragariaefolia</name>
    <dbReference type="NCBI Taxonomy" id="1490495"/>
    <lineage>
        <taxon>Eukaryota</taxon>
        <taxon>Sar</taxon>
        <taxon>Stramenopiles</taxon>
        <taxon>Oomycota</taxon>
        <taxon>Peronosporomycetes</taxon>
        <taxon>Peronosporales</taxon>
        <taxon>Peronosporaceae</taxon>
        <taxon>Phytophthora</taxon>
    </lineage>
</organism>
<evidence type="ECO:0000313" key="1">
    <source>
        <dbReference type="EMBL" id="GMF61688.1"/>
    </source>
</evidence>
<keyword evidence="2" id="KW-1185">Reference proteome</keyword>
<evidence type="ECO:0000313" key="2">
    <source>
        <dbReference type="Proteomes" id="UP001165121"/>
    </source>
</evidence>
<accession>A0A9W6YFP4</accession>
<dbReference type="AlphaFoldDB" id="A0A9W6YFP4"/>
<gene>
    <name evidence="1" type="ORF">Pfra01_002683600</name>
</gene>